<reference evidence="2 3" key="1">
    <citation type="submission" date="2024-09" db="EMBL/GenBank/DDBJ databases">
        <title>Chromosome-scale assembly of Riccia fluitans.</title>
        <authorList>
            <person name="Paukszto L."/>
            <person name="Sawicki J."/>
            <person name="Karawczyk K."/>
            <person name="Piernik-Szablinska J."/>
            <person name="Szczecinska M."/>
            <person name="Mazdziarz M."/>
        </authorList>
    </citation>
    <scope>NUCLEOTIDE SEQUENCE [LARGE SCALE GENOMIC DNA]</scope>
    <source>
        <strain evidence="2">Rf_01</strain>
        <tissue evidence="2">Aerial parts of the thallus</tissue>
    </source>
</reference>
<name>A0ABD1YFG3_9MARC</name>
<dbReference type="Proteomes" id="UP001605036">
    <property type="component" value="Unassembled WGS sequence"/>
</dbReference>
<evidence type="ECO:0000256" key="1">
    <source>
        <dbReference type="SAM" id="MobiDB-lite"/>
    </source>
</evidence>
<accession>A0ABD1YFG3</accession>
<organism evidence="2 3">
    <name type="scientific">Riccia fluitans</name>
    <dbReference type="NCBI Taxonomy" id="41844"/>
    <lineage>
        <taxon>Eukaryota</taxon>
        <taxon>Viridiplantae</taxon>
        <taxon>Streptophyta</taxon>
        <taxon>Embryophyta</taxon>
        <taxon>Marchantiophyta</taxon>
        <taxon>Marchantiopsida</taxon>
        <taxon>Marchantiidae</taxon>
        <taxon>Marchantiales</taxon>
        <taxon>Ricciaceae</taxon>
        <taxon>Riccia</taxon>
    </lineage>
</organism>
<protein>
    <submittedName>
        <fullName evidence="2">Uncharacterized protein</fullName>
    </submittedName>
</protein>
<sequence length="180" mass="20638">MKNAGGDSRANSPNSKAKSKLEDLRIQLAKTSGRKDLEEFRKLKQEVRKSEILEKSIARRRNRLLWLKEGNAPTKFFFPTVENKQAKQAMTMLETETGEMMEDEGRILINIVTSFMVTLFRKQPEIEEAREKRDGILRLSWRSVFQDGVVLLGDRRVRAKGDLTLNKTSANESGETPPEK</sequence>
<proteinExistence type="predicted"/>
<evidence type="ECO:0000313" key="3">
    <source>
        <dbReference type="Proteomes" id="UP001605036"/>
    </source>
</evidence>
<evidence type="ECO:0000313" key="2">
    <source>
        <dbReference type="EMBL" id="KAL2629477.1"/>
    </source>
</evidence>
<comment type="caution">
    <text evidence="2">The sequence shown here is derived from an EMBL/GenBank/DDBJ whole genome shotgun (WGS) entry which is preliminary data.</text>
</comment>
<dbReference type="AlphaFoldDB" id="A0ABD1YFG3"/>
<feature type="region of interest" description="Disordered" evidence="1">
    <location>
        <begin position="1"/>
        <end position="23"/>
    </location>
</feature>
<keyword evidence="3" id="KW-1185">Reference proteome</keyword>
<gene>
    <name evidence="2" type="ORF">R1flu_014163</name>
</gene>
<dbReference type="EMBL" id="JBHFFA010000004">
    <property type="protein sequence ID" value="KAL2629477.1"/>
    <property type="molecule type" value="Genomic_DNA"/>
</dbReference>